<dbReference type="InterPro" id="IPR004147">
    <property type="entry name" value="ABC1_dom"/>
</dbReference>
<dbReference type="STRING" id="50718.SU60_01340"/>
<dbReference type="Proteomes" id="UP000031977">
    <property type="component" value="Unassembled WGS sequence"/>
</dbReference>
<evidence type="ECO:0000313" key="3">
    <source>
        <dbReference type="Proteomes" id="UP000031977"/>
    </source>
</evidence>
<dbReference type="AlphaFoldDB" id="A0A0C3HVZ8"/>
<dbReference type="EMBL" id="JXOK01000004">
    <property type="protein sequence ID" value="KIN12456.1"/>
    <property type="molecule type" value="Genomic_DNA"/>
</dbReference>
<accession>A0A0C3HVZ8</accession>
<sequence>MTKRHEAQQQFEESNANLIVGNKAHCPISPKQLALTTSHSPYVIQTFKSGLTAEVYRVRFNGKDYTLKKKRPIPLVQNLDGQFSFLNEVQRRSDFQKLKDDPNTSQAFRCIVETVYADYRLGIILSEWIEGEPISELTPSLLSQLFSTLIESEKVGLFEWDLSSGNLLVDSNERLWLFDFGYMYPFDPLTEYNSDGITAPLFQFCERFETRFLSGWILDHDCSRHQSLTIFHHVKHAAVGALENKIAWLRANHADRTIIDVTQSLKARYLLALENHDELERLFTVEMFRSNVLDIEDDLSGKSCTPTTVKRVNTVLEMIENDYPLLKEQGALHFHNKDKSKQELIESYQKKWHLVKQYQL</sequence>
<dbReference type="Pfam" id="PF03109">
    <property type="entry name" value="ABC1"/>
    <property type="match status" value="1"/>
</dbReference>
<evidence type="ECO:0000313" key="2">
    <source>
        <dbReference type="EMBL" id="KIN12456.1"/>
    </source>
</evidence>
<evidence type="ECO:0000259" key="1">
    <source>
        <dbReference type="Pfam" id="PF03109"/>
    </source>
</evidence>
<protein>
    <submittedName>
        <fullName evidence="2">Phosphotransferase</fullName>
    </submittedName>
</protein>
<comment type="caution">
    <text evidence="2">The sequence shown here is derived from an EMBL/GenBank/DDBJ whole genome shotgun (WGS) entry which is preliminary data.</text>
</comment>
<feature type="domain" description="ABC1 atypical kinase-like" evidence="1">
    <location>
        <begin position="83"/>
        <end position="188"/>
    </location>
</feature>
<organism evidence="2 3">
    <name type="scientific">Vibrio mytili</name>
    <dbReference type="NCBI Taxonomy" id="50718"/>
    <lineage>
        <taxon>Bacteria</taxon>
        <taxon>Pseudomonadati</taxon>
        <taxon>Pseudomonadota</taxon>
        <taxon>Gammaproteobacteria</taxon>
        <taxon>Vibrionales</taxon>
        <taxon>Vibrionaceae</taxon>
        <taxon>Vibrio</taxon>
    </lineage>
</organism>
<keyword evidence="3" id="KW-1185">Reference proteome</keyword>
<name>A0A0C3HVZ8_9VIBR</name>
<dbReference type="SUPFAM" id="SSF56112">
    <property type="entry name" value="Protein kinase-like (PK-like)"/>
    <property type="match status" value="1"/>
</dbReference>
<dbReference type="GO" id="GO:0016740">
    <property type="term" value="F:transferase activity"/>
    <property type="evidence" value="ECO:0007669"/>
    <property type="project" value="UniProtKB-KW"/>
</dbReference>
<gene>
    <name evidence="2" type="ORF">SU60_01340</name>
</gene>
<reference evidence="2 3" key="1">
    <citation type="submission" date="2015-01" db="EMBL/GenBank/DDBJ databases">
        <title>Draft genome of Vibrio mytili type strain CAIM 528.</title>
        <authorList>
            <person name="Gonzalez-Castillo A."/>
            <person name="Gomez-Gil B."/>
            <person name="Enciso-Ibarra J."/>
        </authorList>
    </citation>
    <scope>NUCLEOTIDE SEQUENCE [LARGE SCALE GENOMIC DNA]</scope>
    <source>
        <strain evidence="2 3">CAIM 528</strain>
    </source>
</reference>
<dbReference type="InterPro" id="IPR011009">
    <property type="entry name" value="Kinase-like_dom_sf"/>
</dbReference>
<proteinExistence type="predicted"/>
<keyword evidence="2" id="KW-0808">Transferase</keyword>
<dbReference type="OrthoDB" id="6211283at2"/>
<dbReference type="RefSeq" id="WP_041153967.1">
    <property type="nucleotide sequence ID" value="NZ_CBCRVP010000022.1"/>
</dbReference>